<feature type="non-terminal residue" evidence="1">
    <location>
        <position position="1"/>
    </location>
</feature>
<accession>A0A7L0HBF0</accession>
<evidence type="ECO:0000313" key="1">
    <source>
        <dbReference type="EMBL" id="NXK17139.1"/>
    </source>
</evidence>
<dbReference type="InterPro" id="IPR033543">
    <property type="entry name" value="BCL2L15"/>
</dbReference>
<dbReference type="AlphaFoldDB" id="A0A7L0HBF0"/>
<comment type="caution">
    <text evidence="1">The sequence shown here is derived from an EMBL/GenBank/DDBJ whole genome shotgun (WGS) entry which is preliminary data.</text>
</comment>
<dbReference type="EMBL" id="VXAK01002778">
    <property type="protein sequence ID" value="NXK17139.1"/>
    <property type="molecule type" value="Genomic_DNA"/>
</dbReference>
<reference evidence="1 2" key="1">
    <citation type="submission" date="2019-09" db="EMBL/GenBank/DDBJ databases">
        <title>Bird 10,000 Genomes (B10K) Project - Family phase.</title>
        <authorList>
            <person name="Zhang G."/>
        </authorList>
    </citation>
    <scope>NUCLEOTIDE SEQUENCE [LARGE SCALE GENOMIC DNA]</scope>
    <source>
        <strain evidence="1">B10K-DU-005-73</strain>
        <tissue evidence="1">Liver</tissue>
    </source>
</reference>
<sequence length="162" mass="17926">AAMVTFEKQTECVVNALFLDLLSKDESSCRNLETDSGASLSRPQASTEDDLDIPFDPVVVASRLRRIGDQCNMDFERVGLQPVTEVLRGEMGKFEAAVDSLARSWSNQNPELTYETAFLSVSVKLLMYLAKKVPGVLHPRYITGAINGNSQVRNYIEAHGGW</sequence>
<dbReference type="PANTHER" id="PTHR36466">
    <property type="entry name" value="BCL-2-LIKE PROTEIN 15"/>
    <property type="match status" value="1"/>
</dbReference>
<proteinExistence type="predicted"/>
<dbReference type="SUPFAM" id="SSF56854">
    <property type="entry name" value="Bcl-2 inhibitors of programmed cell death"/>
    <property type="match status" value="1"/>
</dbReference>
<gene>
    <name evidence="1" type="primary">Bcl2l15</name>
    <name evidence="1" type="ORF">AREINT_R02959</name>
</gene>
<dbReference type="GO" id="GO:0042981">
    <property type="term" value="P:regulation of apoptotic process"/>
    <property type="evidence" value="ECO:0007669"/>
    <property type="project" value="InterPro"/>
</dbReference>
<protein>
    <submittedName>
        <fullName evidence="1">B2L15 protein</fullName>
    </submittedName>
</protein>
<dbReference type="PANTHER" id="PTHR36466:SF1">
    <property type="entry name" value="BCL-2-LIKE PROTEIN 15"/>
    <property type="match status" value="1"/>
</dbReference>
<feature type="non-terminal residue" evidence="1">
    <location>
        <position position="162"/>
    </location>
</feature>
<dbReference type="InterPro" id="IPR036834">
    <property type="entry name" value="Bcl-2-like_sf"/>
</dbReference>
<keyword evidence="2" id="KW-1185">Reference proteome</keyword>
<organism evidence="1 2">
    <name type="scientific">Arenaria interpres</name>
    <name type="common">Ruddy turnstone</name>
    <name type="synonym">Tringa interpres</name>
    <dbReference type="NCBI Taxonomy" id="54971"/>
    <lineage>
        <taxon>Eukaryota</taxon>
        <taxon>Metazoa</taxon>
        <taxon>Chordata</taxon>
        <taxon>Craniata</taxon>
        <taxon>Vertebrata</taxon>
        <taxon>Euteleostomi</taxon>
        <taxon>Archelosauria</taxon>
        <taxon>Archosauria</taxon>
        <taxon>Dinosauria</taxon>
        <taxon>Saurischia</taxon>
        <taxon>Theropoda</taxon>
        <taxon>Coelurosauria</taxon>
        <taxon>Aves</taxon>
        <taxon>Neognathae</taxon>
        <taxon>Neoaves</taxon>
        <taxon>Charadriiformes</taxon>
        <taxon>Scolopacidae</taxon>
        <taxon>Arenaria</taxon>
    </lineage>
</organism>
<dbReference type="Proteomes" id="UP000541811">
    <property type="component" value="Unassembled WGS sequence"/>
</dbReference>
<name>A0A7L0HBF0_AREIN</name>
<evidence type="ECO:0000313" key="2">
    <source>
        <dbReference type="Proteomes" id="UP000541811"/>
    </source>
</evidence>